<sequence>MQNTYRGSDAYEEMYFHVQRCVNAVTTDQGRARAAFEFAYDHVYQLINADIAAFLNDREGVGVGELNRFIDQQRVKYATVAESMVMSHLLSPPVAELRKKSRKWLKIHTAADMDFIGTNQETGVLTYVRGTEKQQSSHSKKDQPAAMMVIDRYALVGSDGVKPSQSQVIALNE</sequence>
<evidence type="ECO:0000313" key="1">
    <source>
        <dbReference type="EMBL" id="QGO05274.1"/>
    </source>
</evidence>
<accession>A0A9Q6PS17</accession>
<proteinExistence type="predicted"/>
<organism evidence="1 2">
    <name type="scientific">Piscirickettsia salmonis</name>
    <dbReference type="NCBI Taxonomy" id="1238"/>
    <lineage>
        <taxon>Bacteria</taxon>
        <taxon>Pseudomonadati</taxon>
        <taxon>Pseudomonadota</taxon>
        <taxon>Gammaproteobacteria</taxon>
        <taxon>Thiotrichales</taxon>
        <taxon>Piscirickettsiaceae</taxon>
        <taxon>Piscirickettsia</taxon>
    </lineage>
</organism>
<name>A0A9Q6PS17_PISSA</name>
<dbReference type="Proteomes" id="UP000422232">
    <property type="component" value="Chromosome"/>
</dbReference>
<gene>
    <name evidence="1" type="ORF">Psal009_01162</name>
</gene>
<dbReference type="AlphaFoldDB" id="A0A9Q6PS17"/>
<keyword evidence="2" id="KW-1185">Reference proteome</keyword>
<reference evidence="1 2" key="1">
    <citation type="submission" date="2019-04" db="EMBL/GenBank/DDBJ databases">
        <title>Complete genome sequencing of Piscirickettsia salmonis strain Psal-009.</title>
        <authorList>
            <person name="Schober I."/>
            <person name="Bunk B."/>
            <person name="Sproer C."/>
            <person name="Carril G.P."/>
            <person name="Riedel T."/>
            <person name="Flores-Herrera P.A."/>
            <person name="Nourdin-Galindo G."/>
            <person name="Marshall S.H."/>
            <person name="Overmann J."/>
        </authorList>
    </citation>
    <scope>NUCLEOTIDE SEQUENCE [LARGE SCALE GENOMIC DNA]</scope>
    <source>
        <strain evidence="1 2">Psal-009</strain>
    </source>
</reference>
<evidence type="ECO:0000313" key="2">
    <source>
        <dbReference type="Proteomes" id="UP000422232"/>
    </source>
</evidence>
<protein>
    <submittedName>
        <fullName evidence="1">Uncharacterized protein</fullName>
    </submittedName>
</protein>
<dbReference type="EMBL" id="CP038908">
    <property type="protein sequence ID" value="QGO05274.1"/>
    <property type="molecule type" value="Genomic_DNA"/>
</dbReference>